<dbReference type="EMBL" id="CP036455">
    <property type="protein sequence ID" value="QBI52411.1"/>
    <property type="molecule type" value="Genomic_DNA"/>
</dbReference>
<name>A0A4P6PZR4_9ACTN</name>
<reference evidence="2 3" key="1">
    <citation type="submission" date="2019-02" db="EMBL/GenBank/DDBJ databases">
        <authorList>
            <person name="Khodamoradi S."/>
            <person name="Hahnke R.L."/>
            <person name="Kaempfer P."/>
            <person name="Schumann P."/>
            <person name="Rohde M."/>
            <person name="Steinert M."/>
            <person name="Luzhetskyy A."/>
            <person name="Wink J."/>
            <person name="Ruckert C."/>
        </authorList>
    </citation>
    <scope>NUCLEOTIDE SEQUENCE [LARGE SCALE GENOMIC DNA]</scope>
    <source>
        <strain evidence="2 3">M2</strain>
    </source>
</reference>
<accession>A0A4P6PZR4</accession>
<dbReference type="Proteomes" id="UP000292235">
    <property type="component" value="Chromosome"/>
</dbReference>
<proteinExistence type="predicted"/>
<evidence type="ECO:0000256" key="1">
    <source>
        <dbReference type="SAM" id="MobiDB-lite"/>
    </source>
</evidence>
<dbReference type="KEGG" id="strr:EKD16_03000"/>
<keyword evidence="3" id="KW-1185">Reference proteome</keyword>
<feature type="region of interest" description="Disordered" evidence="1">
    <location>
        <begin position="91"/>
        <end position="110"/>
    </location>
</feature>
<sequence>MSEDLSSLEQLETHELRDRAVSLARHRWDVRFFWRLLEMLPAADAAAGNMEASEAGVAQASGLFQEAVTAEEDPEVQDALRPVYIDYLTEHGEQGKTAGDAGGDGRPESH</sequence>
<protein>
    <submittedName>
        <fullName evidence="2">Uncharacterized protein</fullName>
    </submittedName>
</protein>
<gene>
    <name evidence="2" type="ORF">EKD16_03000</name>
</gene>
<evidence type="ECO:0000313" key="3">
    <source>
        <dbReference type="Proteomes" id="UP000292235"/>
    </source>
</evidence>
<dbReference type="AlphaFoldDB" id="A0A4P6PZR4"/>
<dbReference type="RefSeq" id="WP_131096969.1">
    <property type="nucleotide sequence ID" value="NZ_CP036455.1"/>
</dbReference>
<organism evidence="2 3">
    <name type="scientific">Streptomonospora litoralis</name>
    <dbReference type="NCBI Taxonomy" id="2498135"/>
    <lineage>
        <taxon>Bacteria</taxon>
        <taxon>Bacillati</taxon>
        <taxon>Actinomycetota</taxon>
        <taxon>Actinomycetes</taxon>
        <taxon>Streptosporangiales</taxon>
        <taxon>Nocardiopsidaceae</taxon>
        <taxon>Streptomonospora</taxon>
    </lineage>
</organism>
<evidence type="ECO:0000313" key="2">
    <source>
        <dbReference type="EMBL" id="QBI52411.1"/>
    </source>
</evidence>
<dbReference type="OrthoDB" id="3387194at2"/>